<dbReference type="eggNOG" id="ENOG5032IWQ">
    <property type="taxonomic scope" value="Bacteria"/>
</dbReference>
<accession>A0A1H8A6D4</accession>
<dbReference type="EMBL" id="FOAZ01000041">
    <property type="protein sequence ID" value="SEM66315.1"/>
    <property type="molecule type" value="Genomic_DNA"/>
</dbReference>
<evidence type="ECO:0000256" key="1">
    <source>
        <dbReference type="SAM" id="MobiDB-lite"/>
    </source>
</evidence>
<protein>
    <submittedName>
        <fullName evidence="2">Uncharacterized protein</fullName>
    </submittedName>
</protein>
<keyword evidence="3" id="KW-1185">Reference proteome</keyword>
<gene>
    <name evidence="2" type="ORF">SAMN05414137_14145</name>
</gene>
<name>A0A1H8A6D4_STRJI</name>
<evidence type="ECO:0000313" key="3">
    <source>
        <dbReference type="Proteomes" id="UP000183015"/>
    </source>
</evidence>
<evidence type="ECO:0000313" key="2">
    <source>
        <dbReference type="EMBL" id="SEM66315.1"/>
    </source>
</evidence>
<dbReference type="RefSeq" id="WP_052439495.1">
    <property type="nucleotide sequence ID" value="NZ_BBPN01000061.1"/>
</dbReference>
<dbReference type="AlphaFoldDB" id="A0A1H8A6D4"/>
<reference evidence="3" key="1">
    <citation type="submission" date="2016-10" db="EMBL/GenBank/DDBJ databases">
        <authorList>
            <person name="Varghese N."/>
        </authorList>
    </citation>
    <scope>NUCLEOTIDE SEQUENCE [LARGE SCALE GENOMIC DNA]</scope>
    <source>
        <strain evidence="3">DSM 45096 / BCRC 16803 / CGMCC 4.1857 / CIP 109030 / JCM 12277 / KCTC 19219 / NBRC 100920 / 33214</strain>
    </source>
</reference>
<feature type="region of interest" description="Disordered" evidence="1">
    <location>
        <begin position="293"/>
        <end position="322"/>
    </location>
</feature>
<dbReference type="OrthoDB" id="4283716at2"/>
<dbReference type="Proteomes" id="UP000183015">
    <property type="component" value="Unassembled WGS sequence"/>
</dbReference>
<dbReference type="STRING" id="235985.SAMN05414137_14145"/>
<organism evidence="2 3">
    <name type="scientific">Streptacidiphilus jiangxiensis</name>
    <dbReference type="NCBI Taxonomy" id="235985"/>
    <lineage>
        <taxon>Bacteria</taxon>
        <taxon>Bacillati</taxon>
        <taxon>Actinomycetota</taxon>
        <taxon>Actinomycetes</taxon>
        <taxon>Kitasatosporales</taxon>
        <taxon>Streptomycetaceae</taxon>
        <taxon>Streptacidiphilus</taxon>
    </lineage>
</organism>
<feature type="compositionally biased region" description="Low complexity" evidence="1">
    <location>
        <begin position="303"/>
        <end position="316"/>
    </location>
</feature>
<proteinExistence type="predicted"/>
<sequence length="322" mass="35203">MTIRFFDRPDMGILALTGRTQAEGVVVLLEKAGMRQDPILRTRWTFPDTIARQSQHAAISFVIDNLKQLGEEVILDLDLGHPAEPEPVHLFDDEPAMTCVQVTQGLTGAVNAEHQGPDAGLARAVLISCGFRPAGEAMRLIRVDGEEEHYAAKAVTALREAGFTVTADPHLDPEQEYSEADQEWVDYPMPWLTREEVLQVSADAQRIFEDIHSGRLLVHAHAFDGDIPVAVATYLGGDTVVLHGSDHLRQEIESDAEPLRVLESFARQYGATMAPGPAPRTMAEQLVCLDPAARIAERTTNRPSSTPSTGTSPAAGQPRPHR</sequence>